<organism evidence="2 3">
    <name type="scientific">Noviherbaspirillum album</name>
    <dbReference type="NCBI Taxonomy" id="3080276"/>
    <lineage>
        <taxon>Bacteria</taxon>
        <taxon>Pseudomonadati</taxon>
        <taxon>Pseudomonadota</taxon>
        <taxon>Betaproteobacteria</taxon>
        <taxon>Burkholderiales</taxon>
        <taxon>Oxalobacteraceae</taxon>
        <taxon>Noviherbaspirillum</taxon>
    </lineage>
</organism>
<comment type="caution">
    <text evidence="2">The sequence shown here is derived from an EMBL/GenBank/DDBJ whole genome shotgun (WGS) entry which is preliminary data.</text>
</comment>
<proteinExistence type="predicted"/>
<evidence type="ECO:0000313" key="3">
    <source>
        <dbReference type="Proteomes" id="UP001352263"/>
    </source>
</evidence>
<gene>
    <name evidence="2" type="ORF">RY831_30705</name>
</gene>
<dbReference type="RefSeq" id="WP_326510128.1">
    <property type="nucleotide sequence ID" value="NZ_JAWIIV010000057.1"/>
</dbReference>
<dbReference type="SUPFAM" id="SSF48452">
    <property type="entry name" value="TPR-like"/>
    <property type="match status" value="1"/>
</dbReference>
<name>A0ABU6JIM8_9BURK</name>
<sequence length="427" mass="46987">MKPSLRSLALLLSLSLVAAPPVLAQTPQMQPPQPLQPPQPPQTQLAQQDLYLDALRSLSEGRQGDASEALARMIEREPQHAGAWLDLAIIQCELGHAAEAERLFATIETKFAPPPAILAVIADQRTKGCKGWQPQKRTSVVIGRGTDSNVNQGASDPFFTVGSGDVRVQLQLLPEYLPRRDSYTVAAVDHVRDLTSNGALGFVYARAVHNDSLTKYNSGTLIGGIEQPWRAGNWSLRGAGLAVLQSLGGKLYQVQSQAQLRVAPPLGLPQHVQASVTAGVSHIHYPTLGEFDSNTFELRGSASYRGAQSLLQASTGYLSDRAQGARPGGDRSGWLMSLYGKTQLTPQLSGELSWTRQSWRSDNPYSPGFIDEVRDQRTQVWRGALSYPISARQSIQLELRQVRNRENISLFQYSSRQVQISWQWQDF</sequence>
<evidence type="ECO:0000313" key="2">
    <source>
        <dbReference type="EMBL" id="MEC4723514.1"/>
    </source>
</evidence>
<dbReference type="Proteomes" id="UP001352263">
    <property type="component" value="Unassembled WGS sequence"/>
</dbReference>
<keyword evidence="1" id="KW-0732">Signal</keyword>
<dbReference type="InterPro" id="IPR011990">
    <property type="entry name" value="TPR-like_helical_dom_sf"/>
</dbReference>
<dbReference type="Gene3D" id="1.25.40.10">
    <property type="entry name" value="Tetratricopeptide repeat domain"/>
    <property type="match status" value="1"/>
</dbReference>
<dbReference type="EMBL" id="JAWIIV010000057">
    <property type="protein sequence ID" value="MEC4723514.1"/>
    <property type="molecule type" value="Genomic_DNA"/>
</dbReference>
<evidence type="ECO:0000256" key="1">
    <source>
        <dbReference type="SAM" id="SignalP"/>
    </source>
</evidence>
<keyword evidence="3" id="KW-1185">Reference proteome</keyword>
<protein>
    <submittedName>
        <fullName evidence="2">Tetratricopeptide repeat protein</fullName>
    </submittedName>
</protein>
<reference evidence="2 3" key="1">
    <citation type="submission" date="2023-10" db="EMBL/GenBank/DDBJ databases">
        <title>Noviherbaspirillum sp. CPCC 100848 genome assembly.</title>
        <authorList>
            <person name="Li X.Y."/>
            <person name="Fang X.M."/>
        </authorList>
    </citation>
    <scope>NUCLEOTIDE SEQUENCE [LARGE SCALE GENOMIC DNA]</scope>
    <source>
        <strain evidence="2 3">CPCC 100848</strain>
    </source>
</reference>
<feature type="chain" id="PRO_5045490697" evidence="1">
    <location>
        <begin position="25"/>
        <end position="427"/>
    </location>
</feature>
<feature type="signal peptide" evidence="1">
    <location>
        <begin position="1"/>
        <end position="24"/>
    </location>
</feature>
<dbReference type="Pfam" id="PF14559">
    <property type="entry name" value="TPR_19"/>
    <property type="match status" value="1"/>
</dbReference>
<accession>A0ABU6JIM8</accession>